<reference evidence="2" key="1">
    <citation type="submission" date="2023-06" db="EMBL/GenBank/DDBJ databases">
        <title>Genome-scale phylogeny and comparative genomics of the fungal order Sordariales.</title>
        <authorList>
            <consortium name="Lawrence Berkeley National Laboratory"/>
            <person name="Hensen N."/>
            <person name="Bonometti L."/>
            <person name="Westerberg I."/>
            <person name="Brannstrom I.O."/>
            <person name="Guillou S."/>
            <person name="Cros-Aarteil S."/>
            <person name="Calhoun S."/>
            <person name="Haridas S."/>
            <person name="Kuo A."/>
            <person name="Mondo S."/>
            <person name="Pangilinan J."/>
            <person name="Riley R."/>
            <person name="Labutti K."/>
            <person name="Andreopoulos B."/>
            <person name="Lipzen A."/>
            <person name="Chen C."/>
            <person name="Yanf M."/>
            <person name="Daum C."/>
            <person name="Ng V."/>
            <person name="Clum A."/>
            <person name="Steindorff A."/>
            <person name="Ohm R."/>
            <person name="Martin F."/>
            <person name="Silar P."/>
            <person name="Natvig D."/>
            <person name="Lalanne C."/>
            <person name="Gautier V."/>
            <person name="Ament-Velasquez S.L."/>
            <person name="Kruys A."/>
            <person name="Hutchinson M.I."/>
            <person name="Powell A.J."/>
            <person name="Barry K."/>
            <person name="Miller A.N."/>
            <person name="Grigoriev I.V."/>
            <person name="Debuchy R."/>
            <person name="Gladieux P."/>
            <person name="Thoren M.H."/>
            <person name="Johannesson H."/>
        </authorList>
    </citation>
    <scope>NUCLEOTIDE SEQUENCE</scope>
    <source>
        <strain evidence="2">SMH4607-1</strain>
    </source>
</reference>
<evidence type="ECO:0000256" key="1">
    <source>
        <dbReference type="SAM" id="MobiDB-lite"/>
    </source>
</evidence>
<gene>
    <name evidence="2" type="ORF">B0H67DRAFT_641315</name>
</gene>
<accession>A0AA40AZE5</accession>
<protein>
    <submittedName>
        <fullName evidence="2">Uncharacterized protein</fullName>
    </submittedName>
</protein>
<feature type="compositionally biased region" description="Polar residues" evidence="1">
    <location>
        <begin position="14"/>
        <end position="24"/>
    </location>
</feature>
<organism evidence="2 3">
    <name type="scientific">Lasiosphaeris hirsuta</name>
    <dbReference type="NCBI Taxonomy" id="260670"/>
    <lineage>
        <taxon>Eukaryota</taxon>
        <taxon>Fungi</taxon>
        <taxon>Dikarya</taxon>
        <taxon>Ascomycota</taxon>
        <taxon>Pezizomycotina</taxon>
        <taxon>Sordariomycetes</taxon>
        <taxon>Sordariomycetidae</taxon>
        <taxon>Sordariales</taxon>
        <taxon>Lasiosphaeriaceae</taxon>
        <taxon>Lasiosphaeris</taxon>
    </lineage>
</organism>
<feature type="compositionally biased region" description="Basic and acidic residues" evidence="1">
    <location>
        <begin position="28"/>
        <end position="41"/>
    </location>
</feature>
<proteinExistence type="predicted"/>
<keyword evidence="3" id="KW-1185">Reference proteome</keyword>
<dbReference type="Proteomes" id="UP001172102">
    <property type="component" value="Unassembled WGS sequence"/>
</dbReference>
<name>A0AA40AZE5_9PEZI</name>
<dbReference type="AlphaFoldDB" id="A0AA40AZE5"/>
<dbReference type="EMBL" id="JAUKUA010000002">
    <property type="protein sequence ID" value="KAK0724814.1"/>
    <property type="molecule type" value="Genomic_DNA"/>
</dbReference>
<evidence type="ECO:0000313" key="3">
    <source>
        <dbReference type="Proteomes" id="UP001172102"/>
    </source>
</evidence>
<feature type="region of interest" description="Disordered" evidence="1">
    <location>
        <begin position="1"/>
        <end position="41"/>
    </location>
</feature>
<evidence type="ECO:0000313" key="2">
    <source>
        <dbReference type="EMBL" id="KAK0724814.1"/>
    </source>
</evidence>
<comment type="caution">
    <text evidence="2">The sequence shown here is derived from an EMBL/GenBank/DDBJ whole genome shotgun (WGS) entry which is preliminary data.</text>
</comment>
<sequence>MRCLNEWKTATGKKASTLSDQNSGPRRANHDGHHLHQEDRLPPEEPARATAGEVHQGLPSVLRVKPALVKATIKNNSWSVHLRKDDWARKDEAMAKAKLAGILLQEHIDWITYAVEKVPNEAMTLEGPKEITEIMVQQEAKAADLRLDYRKKAPPEGKIPLCEGCYGFHWKRGCTAKPVYGRCGCPIT</sequence>